<comment type="caution">
    <text evidence="1">The sequence shown here is derived from an EMBL/GenBank/DDBJ whole genome shotgun (WGS) entry which is preliminary data.</text>
</comment>
<reference evidence="1 2" key="1">
    <citation type="submission" date="2019-05" db="EMBL/GenBank/DDBJ databases">
        <title>Another draft genome of Portunus trituberculatus and its Hox gene families provides insights of decapod evolution.</title>
        <authorList>
            <person name="Jeong J.-H."/>
            <person name="Song I."/>
            <person name="Kim S."/>
            <person name="Choi T."/>
            <person name="Kim D."/>
            <person name="Ryu S."/>
            <person name="Kim W."/>
        </authorList>
    </citation>
    <scope>NUCLEOTIDE SEQUENCE [LARGE SCALE GENOMIC DNA]</scope>
    <source>
        <tissue evidence="1">Muscle</tissue>
    </source>
</reference>
<name>A0A5B7GYU9_PORTR</name>
<sequence length="113" mass="13292">MFSRRIITRVLRFFLPLTTSSERNGERKLTCRYVVIFSLVFFQSVKENMDYIFRHMLIRVRQFLSTLHPFKHQVFFISVHPRGFQAHGFESCPRSECRLGFLTVGKGFLAGGL</sequence>
<evidence type="ECO:0000313" key="2">
    <source>
        <dbReference type="Proteomes" id="UP000324222"/>
    </source>
</evidence>
<organism evidence="1 2">
    <name type="scientific">Portunus trituberculatus</name>
    <name type="common">Swimming crab</name>
    <name type="synonym">Neptunus trituberculatus</name>
    <dbReference type="NCBI Taxonomy" id="210409"/>
    <lineage>
        <taxon>Eukaryota</taxon>
        <taxon>Metazoa</taxon>
        <taxon>Ecdysozoa</taxon>
        <taxon>Arthropoda</taxon>
        <taxon>Crustacea</taxon>
        <taxon>Multicrustacea</taxon>
        <taxon>Malacostraca</taxon>
        <taxon>Eumalacostraca</taxon>
        <taxon>Eucarida</taxon>
        <taxon>Decapoda</taxon>
        <taxon>Pleocyemata</taxon>
        <taxon>Brachyura</taxon>
        <taxon>Eubrachyura</taxon>
        <taxon>Portunoidea</taxon>
        <taxon>Portunidae</taxon>
        <taxon>Portuninae</taxon>
        <taxon>Portunus</taxon>
    </lineage>
</organism>
<gene>
    <name evidence="1" type="ORF">E2C01_056866</name>
</gene>
<dbReference type="AlphaFoldDB" id="A0A5B7GYU9"/>
<protein>
    <submittedName>
        <fullName evidence="1">Uncharacterized protein</fullName>
    </submittedName>
</protein>
<proteinExistence type="predicted"/>
<dbReference type="Proteomes" id="UP000324222">
    <property type="component" value="Unassembled WGS sequence"/>
</dbReference>
<accession>A0A5B7GYU9</accession>
<evidence type="ECO:0000313" key="1">
    <source>
        <dbReference type="EMBL" id="MPC62776.1"/>
    </source>
</evidence>
<dbReference type="EMBL" id="VSRR010020054">
    <property type="protein sequence ID" value="MPC62776.1"/>
    <property type="molecule type" value="Genomic_DNA"/>
</dbReference>
<keyword evidence="2" id="KW-1185">Reference proteome</keyword>